<feature type="short sequence motif" description="GXSXG" evidence="4">
    <location>
        <begin position="87"/>
        <end position="91"/>
    </location>
</feature>
<evidence type="ECO:0000256" key="4">
    <source>
        <dbReference type="PROSITE-ProRule" id="PRU01161"/>
    </source>
</evidence>
<keyword evidence="3 4" id="KW-0443">Lipid metabolism</keyword>
<feature type="active site" description="Nucleophile" evidence="4">
    <location>
        <position position="89"/>
    </location>
</feature>
<dbReference type="SUPFAM" id="SSF52151">
    <property type="entry name" value="FabD/lysophospholipase-like"/>
    <property type="match status" value="1"/>
</dbReference>
<protein>
    <submittedName>
        <fullName evidence="6">Patatin</fullName>
    </submittedName>
</protein>
<dbReference type="STRING" id="365044.Pnap_3249"/>
<keyword evidence="7" id="KW-1185">Reference proteome</keyword>
<keyword evidence="1 4" id="KW-0378">Hydrolase</keyword>
<feature type="active site" description="Proton acceptor" evidence="4">
    <location>
        <position position="236"/>
    </location>
</feature>
<evidence type="ECO:0000313" key="6">
    <source>
        <dbReference type="EMBL" id="ABM38547.1"/>
    </source>
</evidence>
<feature type="short sequence motif" description="DGA/G" evidence="4">
    <location>
        <begin position="236"/>
        <end position="238"/>
    </location>
</feature>
<evidence type="ECO:0000256" key="1">
    <source>
        <dbReference type="ARBA" id="ARBA00022801"/>
    </source>
</evidence>
<proteinExistence type="predicted"/>
<evidence type="ECO:0000313" key="7">
    <source>
        <dbReference type="Proteomes" id="UP000000644"/>
    </source>
</evidence>
<dbReference type="AlphaFoldDB" id="A1VSB9"/>
<dbReference type="HOGENOM" id="CLU_040292_0_0_4"/>
<keyword evidence="2 4" id="KW-0442">Lipid degradation</keyword>
<feature type="domain" description="PNPLA" evidence="5">
    <location>
        <begin position="55"/>
        <end position="249"/>
    </location>
</feature>
<dbReference type="eggNOG" id="COG1752">
    <property type="taxonomic scope" value="Bacteria"/>
</dbReference>
<dbReference type="Pfam" id="PF01734">
    <property type="entry name" value="Patatin"/>
    <property type="match status" value="1"/>
</dbReference>
<evidence type="ECO:0000256" key="2">
    <source>
        <dbReference type="ARBA" id="ARBA00022963"/>
    </source>
</evidence>
<name>A1VSB9_POLNA</name>
<dbReference type="Gene3D" id="3.40.1090.10">
    <property type="entry name" value="Cytosolic phospholipase A2 catalytic domain"/>
    <property type="match status" value="2"/>
</dbReference>
<dbReference type="KEGG" id="pna:Pnap_3249"/>
<dbReference type="Proteomes" id="UP000000644">
    <property type="component" value="Chromosome"/>
</dbReference>
<dbReference type="PANTHER" id="PTHR14226">
    <property type="entry name" value="NEUROPATHY TARGET ESTERASE/SWISS CHEESE D.MELANOGASTER"/>
    <property type="match status" value="1"/>
</dbReference>
<reference evidence="7" key="1">
    <citation type="journal article" date="2009" name="Environ. Microbiol.">
        <title>The genome of Polaromonas naphthalenivorans strain CJ2, isolated from coal tar-contaminated sediment, reveals physiological and metabolic versatility and evolution through extensive horizontal gene transfer.</title>
        <authorList>
            <person name="Yagi J.M."/>
            <person name="Sims D."/>
            <person name="Brettin T."/>
            <person name="Bruce D."/>
            <person name="Madsen E.L."/>
        </authorList>
    </citation>
    <scope>NUCLEOTIDE SEQUENCE [LARGE SCALE GENOMIC DNA]</scope>
    <source>
        <strain evidence="7">CJ2</strain>
    </source>
</reference>
<dbReference type="PANTHER" id="PTHR14226:SF78">
    <property type="entry name" value="SLR0060 PROTEIN"/>
    <property type="match status" value="1"/>
</dbReference>
<dbReference type="InterPro" id="IPR050301">
    <property type="entry name" value="NTE"/>
</dbReference>
<dbReference type="InterPro" id="IPR016035">
    <property type="entry name" value="Acyl_Trfase/lysoPLipase"/>
</dbReference>
<evidence type="ECO:0000259" key="5">
    <source>
        <dbReference type="PROSITE" id="PS51635"/>
    </source>
</evidence>
<feature type="short sequence motif" description="GXGXXG" evidence="4">
    <location>
        <begin position="59"/>
        <end position="64"/>
    </location>
</feature>
<dbReference type="InterPro" id="IPR002641">
    <property type="entry name" value="PNPLA_dom"/>
</dbReference>
<dbReference type="PROSITE" id="PS51635">
    <property type="entry name" value="PNPLA"/>
    <property type="match status" value="1"/>
</dbReference>
<dbReference type="EMBL" id="CP000529">
    <property type="protein sequence ID" value="ABM38547.1"/>
    <property type="molecule type" value="Genomic_DNA"/>
</dbReference>
<organism evidence="6 7">
    <name type="scientific">Polaromonas naphthalenivorans (strain CJ2)</name>
    <dbReference type="NCBI Taxonomy" id="365044"/>
    <lineage>
        <taxon>Bacteria</taxon>
        <taxon>Pseudomonadati</taxon>
        <taxon>Pseudomonadota</taxon>
        <taxon>Betaproteobacteria</taxon>
        <taxon>Burkholderiales</taxon>
        <taxon>Comamonadaceae</taxon>
        <taxon>Polaromonas</taxon>
    </lineage>
</organism>
<evidence type="ECO:0000256" key="3">
    <source>
        <dbReference type="ARBA" id="ARBA00023098"/>
    </source>
</evidence>
<sequence>MLHCNIFMFQPGVESGRHAECVAPKPRACSSIALHNDRQEAPLLFERRSPQPISLALQGGGAHGAFTWGVLDHLLEDGRVDFEGVSGTSAGAMNAVVLAHGLNDGGRDGARAALHRFWTSVADSLPFEVAVPSLDGQNVSLLPALKMMMHWAHYFSPHQLNPFDLNPLRDILLAQVDFERLRGDSPVKLFIAATNANSGKVRLFRSPEISAEAILASACLPTMARPVEIDGEPYWDGGYAANPAVYPLFYECKSSDILMVLLTPMKHKGTPHSAQEIKDRVLELAFNSTFLREMRMFAHAREYAKESFFRIGRFERRLVQTNFHVIDAPEQMNEFKTETKLAANMQFFELLRNLGRERARGWLEANHGEIGRRSTVDLAELFY</sequence>
<gene>
    <name evidence="6" type="ordered locus">Pnap_3249</name>
</gene>
<dbReference type="GO" id="GO:0016787">
    <property type="term" value="F:hydrolase activity"/>
    <property type="evidence" value="ECO:0007669"/>
    <property type="project" value="UniProtKB-UniRule"/>
</dbReference>
<dbReference type="GO" id="GO:0016042">
    <property type="term" value="P:lipid catabolic process"/>
    <property type="evidence" value="ECO:0007669"/>
    <property type="project" value="UniProtKB-UniRule"/>
</dbReference>
<accession>A1VSB9</accession>